<evidence type="ECO:0000313" key="2">
    <source>
        <dbReference type="Proteomes" id="UP000199699"/>
    </source>
</evidence>
<evidence type="ECO:0000313" key="1">
    <source>
        <dbReference type="EMBL" id="SCL25650.1"/>
    </source>
</evidence>
<dbReference type="Pfam" id="PF09234">
    <property type="entry name" value="DUF1963"/>
    <property type="match status" value="1"/>
</dbReference>
<reference evidence="1 2" key="1">
    <citation type="submission" date="2016-06" db="EMBL/GenBank/DDBJ databases">
        <authorList>
            <person name="Kjaerup R.B."/>
            <person name="Dalgaard T.S."/>
            <person name="Juul-Madsen H.R."/>
        </authorList>
    </citation>
    <scope>NUCLEOTIDE SEQUENCE [LARGE SCALE GENOMIC DNA]</scope>
    <source>
        <strain evidence="1 2">DSM 43818</strain>
    </source>
</reference>
<dbReference type="Proteomes" id="UP000199699">
    <property type="component" value="Unassembled WGS sequence"/>
</dbReference>
<sequence>MHDDLVPFFALPEPDDDDEYPARVVWTPPGVELGELAAPDDLVAFAAEWSADYGRPGLFDPVRVCFETELVLPHAFDVVEAGTGYDDPTMVVLLAFGEMTALRSGEARILGWPDWGQDSVASPNERLLLQIRCAHPAEDPVGVCFGDGAFTFLVDENDLAESDWDAVRVHYECG</sequence>
<keyword evidence="2" id="KW-1185">Reference proteome</keyword>
<dbReference type="SUPFAM" id="SSF103032">
    <property type="entry name" value="Hypothetical protein YwqG"/>
    <property type="match status" value="1"/>
</dbReference>
<proteinExistence type="predicted"/>
<accession>A0A1C6S8K4</accession>
<dbReference type="InterPro" id="IPR015315">
    <property type="entry name" value="DUF1963"/>
</dbReference>
<organism evidence="1 2">
    <name type="scientific">Micromonospora nigra</name>
    <dbReference type="NCBI Taxonomy" id="145857"/>
    <lineage>
        <taxon>Bacteria</taxon>
        <taxon>Bacillati</taxon>
        <taxon>Actinomycetota</taxon>
        <taxon>Actinomycetes</taxon>
        <taxon>Micromonosporales</taxon>
        <taxon>Micromonosporaceae</taxon>
        <taxon>Micromonospora</taxon>
    </lineage>
</organism>
<dbReference type="Gene3D" id="2.30.320.10">
    <property type="entry name" value="YwqG-like"/>
    <property type="match status" value="1"/>
</dbReference>
<name>A0A1C6S8K4_9ACTN</name>
<evidence type="ECO:0008006" key="3">
    <source>
        <dbReference type="Google" id="ProtNLM"/>
    </source>
</evidence>
<gene>
    <name evidence="1" type="ORF">GA0070616_3145</name>
</gene>
<dbReference type="EMBL" id="FMHT01000003">
    <property type="protein sequence ID" value="SCL25650.1"/>
    <property type="molecule type" value="Genomic_DNA"/>
</dbReference>
<protein>
    <recommendedName>
        <fullName evidence="3">DUF1963 domain-containing protein</fullName>
    </recommendedName>
</protein>
<dbReference type="AlphaFoldDB" id="A0A1C6S8K4"/>
<dbReference type="InterPro" id="IPR035948">
    <property type="entry name" value="YwqG-like_sf"/>
</dbReference>